<feature type="region of interest" description="Disordered" evidence="1">
    <location>
        <begin position="1"/>
        <end position="23"/>
    </location>
</feature>
<protein>
    <submittedName>
        <fullName evidence="2">Uncharacterized protein</fullName>
    </submittedName>
</protein>
<organism evidence="2 3">
    <name type="scientific">Ricinus communis</name>
    <name type="common">Castor bean</name>
    <dbReference type="NCBI Taxonomy" id="3988"/>
    <lineage>
        <taxon>Eukaryota</taxon>
        <taxon>Viridiplantae</taxon>
        <taxon>Streptophyta</taxon>
        <taxon>Embryophyta</taxon>
        <taxon>Tracheophyta</taxon>
        <taxon>Spermatophyta</taxon>
        <taxon>Magnoliopsida</taxon>
        <taxon>eudicotyledons</taxon>
        <taxon>Gunneridae</taxon>
        <taxon>Pentapetalae</taxon>
        <taxon>rosids</taxon>
        <taxon>fabids</taxon>
        <taxon>Malpighiales</taxon>
        <taxon>Euphorbiaceae</taxon>
        <taxon>Acalyphoideae</taxon>
        <taxon>Acalypheae</taxon>
        <taxon>Ricinus</taxon>
    </lineage>
</organism>
<dbReference type="InParanoid" id="B9RPX8"/>
<dbReference type="Proteomes" id="UP000008311">
    <property type="component" value="Unassembled WGS sequence"/>
</dbReference>
<dbReference type="AlphaFoldDB" id="B9RPX8"/>
<evidence type="ECO:0000313" key="3">
    <source>
        <dbReference type="Proteomes" id="UP000008311"/>
    </source>
</evidence>
<keyword evidence="3" id="KW-1185">Reference proteome</keyword>
<proteinExistence type="predicted"/>
<evidence type="ECO:0000313" key="2">
    <source>
        <dbReference type="EMBL" id="EEF46578.1"/>
    </source>
</evidence>
<name>B9RPX8_RICCO</name>
<evidence type="ECO:0000256" key="1">
    <source>
        <dbReference type="SAM" id="MobiDB-lite"/>
    </source>
</evidence>
<gene>
    <name evidence="2" type="ORF">RCOM_1137850</name>
</gene>
<reference evidence="3" key="1">
    <citation type="journal article" date="2010" name="Nat. Biotechnol.">
        <title>Draft genome sequence of the oilseed species Ricinus communis.</title>
        <authorList>
            <person name="Chan A.P."/>
            <person name="Crabtree J."/>
            <person name="Zhao Q."/>
            <person name="Lorenzi H."/>
            <person name="Orvis J."/>
            <person name="Puiu D."/>
            <person name="Melake-Berhan A."/>
            <person name="Jones K.M."/>
            <person name="Redman J."/>
            <person name="Chen G."/>
            <person name="Cahoon E.B."/>
            <person name="Gedil M."/>
            <person name="Stanke M."/>
            <person name="Haas B.J."/>
            <person name="Wortman J.R."/>
            <person name="Fraser-Liggett C.M."/>
            <person name="Ravel J."/>
            <person name="Rabinowicz P.D."/>
        </authorList>
    </citation>
    <scope>NUCLEOTIDE SEQUENCE [LARGE SCALE GENOMIC DNA]</scope>
    <source>
        <strain evidence="3">cv. Hale</strain>
    </source>
</reference>
<dbReference type="EMBL" id="EQ973798">
    <property type="protein sequence ID" value="EEF46578.1"/>
    <property type="molecule type" value="Genomic_DNA"/>
</dbReference>
<accession>B9RPX8</accession>
<sequence>MVRPSKLQARHGKEQPPKPVNTPQMAINYGMLYDGTVTKAIQVVQNEVQDDNATNMRFGKSSRVEASTFYSTKRFENSKYIPTFGVQSARGDGVFINLVTRNMAINV</sequence>